<accession>A0A4Y7RLD1</accession>
<dbReference type="Proteomes" id="UP000297597">
    <property type="component" value="Unassembled WGS sequence"/>
</dbReference>
<name>A0A4Y7RLD1_9FIRM</name>
<protein>
    <submittedName>
        <fullName evidence="1">Uncharacterized protein</fullName>
    </submittedName>
</protein>
<dbReference type="OrthoDB" id="3192583at2"/>
<dbReference type="RefSeq" id="WP_134214761.1">
    <property type="nucleotide sequence ID" value="NZ_QFFZ01000042.1"/>
</dbReference>
<evidence type="ECO:0000313" key="1">
    <source>
        <dbReference type="EMBL" id="TEB09611.1"/>
    </source>
</evidence>
<reference evidence="1 2" key="1">
    <citation type="journal article" date="2018" name="Environ. Microbiol.">
        <title>Novel energy conservation strategies and behaviour of Pelotomaculum schinkii driving syntrophic propionate catabolism.</title>
        <authorList>
            <person name="Hidalgo-Ahumada C.A.P."/>
            <person name="Nobu M.K."/>
            <person name="Narihiro T."/>
            <person name="Tamaki H."/>
            <person name="Liu W.T."/>
            <person name="Kamagata Y."/>
            <person name="Stams A.J.M."/>
            <person name="Imachi H."/>
            <person name="Sousa D.Z."/>
        </authorList>
    </citation>
    <scope>NUCLEOTIDE SEQUENCE [LARGE SCALE GENOMIC DNA]</scope>
    <source>
        <strain evidence="1 2">MGP</strain>
    </source>
</reference>
<dbReference type="EMBL" id="QFFZ01000042">
    <property type="protein sequence ID" value="TEB09611.1"/>
    <property type="molecule type" value="Genomic_DNA"/>
</dbReference>
<sequence>MAKKVIDRKVYDTDTAELIHEYWNGYGNQDFKFLSEDLYQTKKGNFFLLGSDGAMTCYAAYRLDNILFKKQVP</sequence>
<dbReference type="AlphaFoldDB" id="A0A4Y7RLD1"/>
<organism evidence="1 2">
    <name type="scientific">Pelotomaculum propionicicum</name>
    <dbReference type="NCBI Taxonomy" id="258475"/>
    <lineage>
        <taxon>Bacteria</taxon>
        <taxon>Bacillati</taxon>
        <taxon>Bacillota</taxon>
        <taxon>Clostridia</taxon>
        <taxon>Eubacteriales</taxon>
        <taxon>Desulfotomaculaceae</taxon>
        <taxon>Pelotomaculum</taxon>
    </lineage>
</organism>
<evidence type="ECO:0000313" key="2">
    <source>
        <dbReference type="Proteomes" id="UP000297597"/>
    </source>
</evidence>
<comment type="caution">
    <text evidence="1">The sequence shown here is derived from an EMBL/GenBank/DDBJ whole genome shotgun (WGS) entry which is preliminary data.</text>
</comment>
<keyword evidence="2" id="KW-1185">Reference proteome</keyword>
<proteinExistence type="predicted"/>
<gene>
    <name evidence="1" type="ORF">Pmgp_02980</name>
</gene>